<feature type="binding site" evidence="7">
    <location>
        <position position="60"/>
    </location>
    <ligand>
        <name>Zn(2+)</name>
        <dbReference type="ChEBI" id="CHEBI:29105"/>
        <label>2</label>
    </ligand>
</feature>
<dbReference type="GO" id="GO:0019243">
    <property type="term" value="P:methylglyoxal catabolic process to D-lactate via S-lactoyl-glutathione"/>
    <property type="evidence" value="ECO:0007669"/>
    <property type="project" value="UniProtKB-UniRule"/>
</dbReference>
<accession>A0A2S9GTU1</accession>
<evidence type="ECO:0000256" key="5">
    <source>
        <dbReference type="ARBA" id="ARBA00022801"/>
    </source>
</evidence>
<dbReference type="InterPro" id="IPR036866">
    <property type="entry name" value="RibonucZ/Hydroxyglut_hydro"/>
</dbReference>
<dbReference type="PANTHER" id="PTHR43705">
    <property type="entry name" value="HYDROXYACYLGLUTATHIONE HYDROLASE"/>
    <property type="match status" value="1"/>
</dbReference>
<reference evidence="9 10" key="1">
    <citation type="submission" date="2018-02" db="EMBL/GenBank/DDBJ databases">
        <title>Solimicrobium silvestre gen. nov., sp. nov., isolated from alpine forest soil.</title>
        <authorList>
            <person name="Margesin R."/>
            <person name="Albuquerque L."/>
            <person name="Zhang D.-C."/>
            <person name="Froufe H.J.C."/>
            <person name="Severino R."/>
            <person name="Roxo I."/>
            <person name="Egas C."/>
            <person name="Da Costa M.S."/>
        </authorList>
    </citation>
    <scope>NUCLEOTIDE SEQUENCE [LARGE SCALE GENOMIC DNA]</scope>
    <source>
        <strain evidence="9 10">S20-91</strain>
    </source>
</reference>
<evidence type="ECO:0000256" key="6">
    <source>
        <dbReference type="ARBA" id="ARBA00022833"/>
    </source>
</evidence>
<dbReference type="Gene3D" id="3.60.15.10">
    <property type="entry name" value="Ribonuclease Z/Hydroxyacylglutathione hydrolase-like"/>
    <property type="match status" value="1"/>
</dbReference>
<keyword evidence="10" id="KW-1185">Reference proteome</keyword>
<feature type="binding site" evidence="7">
    <location>
        <position position="174"/>
    </location>
    <ligand>
        <name>Zn(2+)</name>
        <dbReference type="ChEBI" id="CHEBI:29105"/>
        <label>2</label>
    </ligand>
</feature>
<comment type="caution">
    <text evidence="9">The sequence shown here is derived from an EMBL/GenBank/DDBJ whole genome shotgun (WGS) entry which is preliminary data.</text>
</comment>
<dbReference type="RefSeq" id="WP_207769772.1">
    <property type="nucleotide sequence ID" value="NZ_PUGF01000029.1"/>
</dbReference>
<dbReference type="PIRSF" id="PIRSF005457">
    <property type="entry name" value="Glx"/>
    <property type="match status" value="1"/>
</dbReference>
<dbReference type="Proteomes" id="UP000237839">
    <property type="component" value="Unassembled WGS sequence"/>
</dbReference>
<dbReference type="InterPro" id="IPR001279">
    <property type="entry name" value="Metallo-B-lactamas"/>
</dbReference>
<dbReference type="EC" id="3.1.2.6" evidence="7"/>
<feature type="binding site" evidence="7">
    <location>
        <position position="57"/>
    </location>
    <ligand>
        <name>Zn(2+)</name>
        <dbReference type="ChEBI" id="CHEBI:29105"/>
        <label>1</label>
    </ligand>
</feature>
<dbReference type="EMBL" id="PUGF01000029">
    <property type="protein sequence ID" value="PRC91086.1"/>
    <property type="molecule type" value="Genomic_DNA"/>
</dbReference>
<feature type="binding site" evidence="7">
    <location>
        <position position="117"/>
    </location>
    <ligand>
        <name>Zn(2+)</name>
        <dbReference type="ChEBI" id="CHEBI:29105"/>
        <label>1</label>
    </ligand>
</feature>
<dbReference type="NCBIfam" id="TIGR03413">
    <property type="entry name" value="GSH_gloB"/>
    <property type="match status" value="1"/>
</dbReference>
<dbReference type="Pfam" id="PF00753">
    <property type="entry name" value="Lactamase_B"/>
    <property type="match status" value="2"/>
</dbReference>
<evidence type="ECO:0000256" key="4">
    <source>
        <dbReference type="ARBA" id="ARBA00022723"/>
    </source>
</evidence>
<comment type="similarity">
    <text evidence="3 7">Belongs to the metallo-beta-lactamase superfamily. Glyoxalase II family.</text>
</comment>
<evidence type="ECO:0000259" key="8">
    <source>
        <dbReference type="SMART" id="SM00849"/>
    </source>
</evidence>
<feature type="binding site" evidence="7">
    <location>
        <position position="59"/>
    </location>
    <ligand>
        <name>Zn(2+)</name>
        <dbReference type="ChEBI" id="CHEBI:29105"/>
        <label>2</label>
    </ligand>
</feature>
<dbReference type="InterPro" id="IPR017782">
    <property type="entry name" value="Hydroxyacylglutathione_Hdrlase"/>
</dbReference>
<evidence type="ECO:0000256" key="3">
    <source>
        <dbReference type="ARBA" id="ARBA00006759"/>
    </source>
</evidence>
<evidence type="ECO:0000256" key="1">
    <source>
        <dbReference type="ARBA" id="ARBA00001623"/>
    </source>
</evidence>
<comment type="cofactor">
    <cofactor evidence="7">
        <name>Zn(2+)</name>
        <dbReference type="ChEBI" id="CHEBI:29105"/>
    </cofactor>
    <text evidence="7">Binds 2 Zn(2+) ions per subunit.</text>
</comment>
<dbReference type="InterPro" id="IPR035680">
    <property type="entry name" value="Clx_II_MBL"/>
</dbReference>
<feature type="binding site" evidence="7">
    <location>
        <position position="55"/>
    </location>
    <ligand>
        <name>Zn(2+)</name>
        <dbReference type="ChEBI" id="CHEBI:29105"/>
        <label>1</label>
    </ligand>
</feature>
<keyword evidence="4 7" id="KW-0479">Metal-binding</keyword>
<feature type="domain" description="Metallo-beta-lactamase" evidence="8">
    <location>
        <begin position="14"/>
        <end position="174"/>
    </location>
</feature>
<feature type="binding site" evidence="7">
    <location>
        <position position="136"/>
    </location>
    <ligand>
        <name>Zn(2+)</name>
        <dbReference type="ChEBI" id="CHEBI:29105"/>
        <label>2</label>
    </ligand>
</feature>
<evidence type="ECO:0000313" key="10">
    <source>
        <dbReference type="Proteomes" id="UP000237839"/>
    </source>
</evidence>
<dbReference type="AlphaFoldDB" id="A0A2S9GTU1"/>
<dbReference type="SUPFAM" id="SSF56281">
    <property type="entry name" value="Metallo-hydrolase/oxidoreductase"/>
    <property type="match status" value="1"/>
</dbReference>
<evidence type="ECO:0000256" key="7">
    <source>
        <dbReference type="HAMAP-Rule" id="MF_01374"/>
    </source>
</evidence>
<dbReference type="GO" id="GO:0046872">
    <property type="term" value="F:metal ion binding"/>
    <property type="evidence" value="ECO:0007669"/>
    <property type="project" value="UniProtKB-KW"/>
</dbReference>
<evidence type="ECO:0000256" key="2">
    <source>
        <dbReference type="ARBA" id="ARBA00004963"/>
    </source>
</evidence>
<comment type="catalytic activity">
    <reaction evidence="1 7">
        <text>an S-(2-hydroxyacyl)glutathione + H2O = a 2-hydroxy carboxylate + glutathione + H(+)</text>
        <dbReference type="Rhea" id="RHEA:21864"/>
        <dbReference type="ChEBI" id="CHEBI:15377"/>
        <dbReference type="ChEBI" id="CHEBI:15378"/>
        <dbReference type="ChEBI" id="CHEBI:57925"/>
        <dbReference type="ChEBI" id="CHEBI:58896"/>
        <dbReference type="ChEBI" id="CHEBI:71261"/>
        <dbReference type="EC" id="3.1.2.6"/>
    </reaction>
</comment>
<dbReference type="SMART" id="SM00849">
    <property type="entry name" value="Lactamase_B"/>
    <property type="match status" value="1"/>
</dbReference>
<dbReference type="HAMAP" id="MF_01374">
    <property type="entry name" value="Glyoxalase_2"/>
    <property type="match status" value="1"/>
</dbReference>
<dbReference type="PANTHER" id="PTHR43705:SF1">
    <property type="entry name" value="HYDROXYACYLGLUTATHIONE HYDROLASE GLOB"/>
    <property type="match status" value="1"/>
</dbReference>
<dbReference type="Pfam" id="PF16123">
    <property type="entry name" value="HAGH_C"/>
    <property type="match status" value="1"/>
</dbReference>
<dbReference type="InterPro" id="IPR050110">
    <property type="entry name" value="Glyoxalase_II_hydrolase"/>
</dbReference>
<comment type="subunit">
    <text evidence="7">Monomer.</text>
</comment>
<comment type="pathway">
    <text evidence="2 7">Secondary metabolite metabolism; methylglyoxal degradation; (R)-lactate from methylglyoxal: step 2/2.</text>
</comment>
<comment type="function">
    <text evidence="7">Thiolesterase that catalyzes the hydrolysis of S-D-lactoyl-glutathione to form glutathione and D-lactic acid.</text>
</comment>
<feature type="binding site" evidence="7">
    <location>
        <position position="136"/>
    </location>
    <ligand>
        <name>Zn(2+)</name>
        <dbReference type="ChEBI" id="CHEBI:29105"/>
        <label>1</label>
    </ligand>
</feature>
<gene>
    <name evidence="7" type="primary">gloB</name>
    <name evidence="9" type="ORF">S2091_4182</name>
</gene>
<dbReference type="InterPro" id="IPR032282">
    <property type="entry name" value="HAGH_C"/>
</dbReference>
<sequence>MTNIHIQQIPAFDDNYFWLIHNDQNAIIVDPGDAAPVLAYLNQHQLTLSAILITHHHADHIGGVDELLSHAAVPVYGPLADQQSGRISTITQGCQQGETLFLKELNLHFDVLEVPGHTSTHIAYYCAALSSLFCGDTLFAGGCGRLFEGTPAQMVASLRKISALPANTNVYCAHEYTLSNLRFALAVEPNNAALQNRFKLANVARENGLSTVPSQLNLELQTNPFLRSSSPEIIHTLQNKQKLSDVTDEVTVFAAVREWKNTF</sequence>
<name>A0A2S9GTU1_9BURK</name>
<dbReference type="UniPathway" id="UPA00619">
    <property type="reaction ID" value="UER00676"/>
</dbReference>
<organism evidence="9 10">
    <name type="scientific">Solimicrobium silvestre</name>
    <dbReference type="NCBI Taxonomy" id="2099400"/>
    <lineage>
        <taxon>Bacteria</taxon>
        <taxon>Pseudomonadati</taxon>
        <taxon>Pseudomonadota</taxon>
        <taxon>Betaproteobacteria</taxon>
        <taxon>Burkholderiales</taxon>
        <taxon>Oxalobacteraceae</taxon>
        <taxon>Solimicrobium</taxon>
    </lineage>
</organism>
<proteinExistence type="inferred from homology"/>
<protein>
    <recommendedName>
        <fullName evidence="7">Hydroxyacylglutathione hydrolase</fullName>
        <ecNumber evidence="7">3.1.2.6</ecNumber>
    </recommendedName>
    <alternativeName>
        <fullName evidence="7">Glyoxalase II</fullName>
        <shortName evidence="7">Glx II</shortName>
    </alternativeName>
</protein>
<dbReference type="CDD" id="cd07723">
    <property type="entry name" value="hydroxyacylglutathione_hydrolase_MBL-fold"/>
    <property type="match status" value="1"/>
</dbReference>
<keyword evidence="5 7" id="KW-0378">Hydrolase</keyword>
<keyword evidence="6 7" id="KW-0862">Zinc</keyword>
<dbReference type="GO" id="GO:0004416">
    <property type="term" value="F:hydroxyacylglutathione hydrolase activity"/>
    <property type="evidence" value="ECO:0007669"/>
    <property type="project" value="UniProtKB-UniRule"/>
</dbReference>
<evidence type="ECO:0000313" key="9">
    <source>
        <dbReference type="EMBL" id="PRC91086.1"/>
    </source>
</evidence>